<feature type="region of interest" description="Disordered" evidence="1">
    <location>
        <begin position="89"/>
        <end position="134"/>
    </location>
</feature>
<name>A0A1B9GFG6_9TREE</name>
<evidence type="ECO:0000256" key="1">
    <source>
        <dbReference type="SAM" id="MobiDB-lite"/>
    </source>
</evidence>
<feature type="compositionally biased region" description="Polar residues" evidence="1">
    <location>
        <begin position="38"/>
        <end position="50"/>
    </location>
</feature>
<proteinExistence type="predicted"/>
<feature type="compositionally biased region" description="Basic and acidic residues" evidence="1">
    <location>
        <begin position="107"/>
        <end position="125"/>
    </location>
</feature>
<accession>A0A1B9GFG6</accession>
<evidence type="ECO:0000313" key="2">
    <source>
        <dbReference type="EMBL" id="OCF29794.1"/>
    </source>
</evidence>
<dbReference type="EMBL" id="KI894018">
    <property type="protein sequence ID" value="OCF29794.1"/>
    <property type="molecule type" value="Genomic_DNA"/>
</dbReference>
<feature type="compositionally biased region" description="Basic and acidic residues" evidence="1">
    <location>
        <begin position="21"/>
        <end position="36"/>
    </location>
</feature>
<sequence length="134" mass="15612">MITRKGGHVTSTPACPCLIPRRPERAAQKDPKRDIVRSTGSQDTGQTWSYKTVPPEFRDHFFPKQHVADGQSEAESRYSRAIPVEFREYFPDPSHWSPRLQRRSRSQRRDHADMHYASDHGRDSEQPCFQEEGF</sequence>
<feature type="region of interest" description="Disordered" evidence="1">
    <location>
        <begin position="1"/>
        <end position="50"/>
    </location>
</feature>
<protein>
    <submittedName>
        <fullName evidence="2">Uncharacterized protein</fullName>
    </submittedName>
</protein>
<dbReference type="VEuPathDB" id="FungiDB:I302_01307"/>
<reference evidence="2" key="1">
    <citation type="submission" date="2013-07" db="EMBL/GenBank/DDBJ databases">
        <title>The Genome Sequence of Cryptococcus bestiolae CBS10118.</title>
        <authorList>
            <consortium name="The Broad Institute Genome Sequencing Platform"/>
            <person name="Cuomo C."/>
            <person name="Litvintseva A."/>
            <person name="Chen Y."/>
            <person name="Heitman J."/>
            <person name="Sun S."/>
            <person name="Springer D."/>
            <person name="Dromer F."/>
            <person name="Young S.K."/>
            <person name="Zeng Q."/>
            <person name="Gargeya S."/>
            <person name="Fitzgerald M."/>
            <person name="Abouelleil A."/>
            <person name="Alvarado L."/>
            <person name="Berlin A.M."/>
            <person name="Chapman S.B."/>
            <person name="Dewar J."/>
            <person name="Goldberg J."/>
            <person name="Griggs A."/>
            <person name="Gujja S."/>
            <person name="Hansen M."/>
            <person name="Howarth C."/>
            <person name="Imamovic A."/>
            <person name="Larimer J."/>
            <person name="McCowan C."/>
            <person name="Murphy C."/>
            <person name="Pearson M."/>
            <person name="Priest M."/>
            <person name="Roberts A."/>
            <person name="Saif S."/>
            <person name="Shea T."/>
            <person name="Sykes S."/>
            <person name="Wortman J."/>
            <person name="Nusbaum C."/>
            <person name="Birren B."/>
        </authorList>
    </citation>
    <scope>NUCLEOTIDE SEQUENCE [LARGE SCALE GENOMIC DNA]</scope>
    <source>
        <strain evidence="2">CBS 10118</strain>
    </source>
</reference>
<dbReference type="AlphaFoldDB" id="A0A1B9GFG6"/>
<reference evidence="2" key="2">
    <citation type="submission" date="2014-01" db="EMBL/GenBank/DDBJ databases">
        <title>Evolution of pathogenesis and genome organization in the Tremellales.</title>
        <authorList>
            <person name="Cuomo C."/>
            <person name="Litvintseva A."/>
            <person name="Heitman J."/>
            <person name="Chen Y."/>
            <person name="Sun S."/>
            <person name="Springer D."/>
            <person name="Dromer F."/>
            <person name="Young S."/>
            <person name="Zeng Q."/>
            <person name="Chapman S."/>
            <person name="Gujja S."/>
            <person name="Saif S."/>
            <person name="Birren B."/>
        </authorList>
    </citation>
    <scope>NUCLEOTIDE SEQUENCE</scope>
    <source>
        <strain evidence="2">CBS 10118</strain>
    </source>
</reference>
<gene>
    <name evidence="2" type="ORF">I302_01307</name>
</gene>
<organism evidence="2">
    <name type="scientific">Kwoniella bestiolae CBS 10118</name>
    <dbReference type="NCBI Taxonomy" id="1296100"/>
    <lineage>
        <taxon>Eukaryota</taxon>
        <taxon>Fungi</taxon>
        <taxon>Dikarya</taxon>
        <taxon>Basidiomycota</taxon>
        <taxon>Agaricomycotina</taxon>
        <taxon>Tremellomycetes</taxon>
        <taxon>Tremellales</taxon>
        <taxon>Cryptococcaceae</taxon>
        <taxon>Kwoniella</taxon>
    </lineage>
</organism>